<feature type="transmembrane region" description="Helical" evidence="13">
    <location>
        <begin position="186"/>
        <end position="206"/>
    </location>
</feature>
<comment type="subcellular location">
    <subcellularLocation>
        <location evidence="1">Cell membrane</location>
        <topology evidence="1">Multi-pass membrane protein</topology>
    </subcellularLocation>
</comment>
<keyword evidence="10 13" id="KW-0472">Membrane</keyword>
<organism evidence="14">
    <name type="scientific">bioreactor metagenome</name>
    <dbReference type="NCBI Taxonomy" id="1076179"/>
    <lineage>
        <taxon>unclassified sequences</taxon>
        <taxon>metagenomes</taxon>
        <taxon>ecological metagenomes</taxon>
    </lineage>
</organism>
<dbReference type="EMBL" id="VSSQ01001573">
    <property type="protein sequence ID" value="MPM09472.1"/>
    <property type="molecule type" value="Genomic_DNA"/>
</dbReference>
<accession>A0A644X023</accession>
<keyword evidence="5" id="KW-0808">Transferase</keyword>
<dbReference type="InterPro" id="IPR000374">
    <property type="entry name" value="PC_trans"/>
</dbReference>
<feature type="transmembrane region" description="Helical" evidence="13">
    <location>
        <begin position="145"/>
        <end position="165"/>
    </location>
</feature>
<keyword evidence="6 13" id="KW-0812">Transmembrane</keyword>
<evidence type="ECO:0000256" key="10">
    <source>
        <dbReference type="ARBA" id="ARBA00023136"/>
    </source>
</evidence>
<keyword evidence="12" id="KW-1208">Phospholipid metabolism</keyword>
<keyword evidence="9" id="KW-0443">Lipid metabolism</keyword>
<evidence type="ECO:0000256" key="1">
    <source>
        <dbReference type="ARBA" id="ARBA00004651"/>
    </source>
</evidence>
<keyword evidence="4" id="KW-0444">Lipid biosynthesis</keyword>
<evidence type="ECO:0000256" key="13">
    <source>
        <dbReference type="SAM" id="Phobius"/>
    </source>
</evidence>
<dbReference type="Pfam" id="PF01148">
    <property type="entry name" value="CTP_transf_1"/>
    <property type="match status" value="1"/>
</dbReference>
<name>A0A644X023_9ZZZZ</name>
<evidence type="ECO:0000256" key="9">
    <source>
        <dbReference type="ARBA" id="ARBA00023098"/>
    </source>
</evidence>
<dbReference type="GO" id="GO:0016024">
    <property type="term" value="P:CDP-diacylglycerol biosynthetic process"/>
    <property type="evidence" value="ECO:0007669"/>
    <property type="project" value="TreeGrafter"/>
</dbReference>
<evidence type="ECO:0000256" key="11">
    <source>
        <dbReference type="ARBA" id="ARBA00023209"/>
    </source>
</evidence>
<feature type="transmembrane region" description="Helical" evidence="13">
    <location>
        <begin position="12"/>
        <end position="42"/>
    </location>
</feature>
<feature type="transmembrane region" description="Helical" evidence="13">
    <location>
        <begin position="54"/>
        <end position="72"/>
    </location>
</feature>
<feature type="transmembrane region" description="Helical" evidence="13">
    <location>
        <begin position="84"/>
        <end position="104"/>
    </location>
</feature>
<evidence type="ECO:0000256" key="12">
    <source>
        <dbReference type="ARBA" id="ARBA00023264"/>
    </source>
</evidence>
<keyword evidence="8 13" id="KW-1133">Transmembrane helix</keyword>
<dbReference type="GO" id="GO:0004605">
    <property type="term" value="F:phosphatidate cytidylyltransferase activity"/>
    <property type="evidence" value="ECO:0007669"/>
    <property type="project" value="TreeGrafter"/>
</dbReference>
<keyword evidence="7" id="KW-0548">Nucleotidyltransferase</keyword>
<protein>
    <recommendedName>
        <fullName evidence="15">Phosphatidate cytidylyltransferase</fullName>
    </recommendedName>
</protein>
<evidence type="ECO:0000256" key="3">
    <source>
        <dbReference type="ARBA" id="ARBA00022475"/>
    </source>
</evidence>
<keyword evidence="11" id="KW-0594">Phospholipid biosynthesis</keyword>
<evidence type="ECO:0000256" key="4">
    <source>
        <dbReference type="ARBA" id="ARBA00022516"/>
    </source>
</evidence>
<dbReference type="PANTHER" id="PTHR46382">
    <property type="entry name" value="PHOSPHATIDATE CYTIDYLYLTRANSFERASE"/>
    <property type="match status" value="1"/>
</dbReference>
<evidence type="ECO:0000256" key="6">
    <source>
        <dbReference type="ARBA" id="ARBA00022692"/>
    </source>
</evidence>
<reference evidence="14" key="1">
    <citation type="submission" date="2019-08" db="EMBL/GenBank/DDBJ databases">
        <authorList>
            <person name="Kucharzyk K."/>
            <person name="Murdoch R.W."/>
            <person name="Higgins S."/>
            <person name="Loffler F."/>
        </authorList>
    </citation>
    <scope>NUCLEOTIDE SEQUENCE</scope>
</reference>
<comment type="similarity">
    <text evidence="2">Belongs to the CDS family.</text>
</comment>
<dbReference type="PROSITE" id="PS01315">
    <property type="entry name" value="CDS"/>
    <property type="match status" value="1"/>
</dbReference>
<sequence>MKNFLTRSASAVVYAGILVAGSLWWSPLLYAALAFFMVIGLIELKKLLKPEMNQGIFVFWAAICILALSTMISAFNDKLLNDDGWLIILSLFLPVLLSFPLIALSTFSKKTSTGQFAFFAISLIYIAIPILFMVGLQTYEFSGNISWLLVLLAIIWINDTMAYITGSLIGRKKLIERISPGKTWEGFFGGMFFSLAVALIVNYLFSDYDIDTLTIVTIVIVLSGTLGDLLESKLKREAGVKDSGNIIPGHGGILDRIDSLLVAAPFTGLTLLFINALTHWF</sequence>
<gene>
    <name evidence="14" type="ORF">SDC9_55790</name>
</gene>
<evidence type="ECO:0000256" key="2">
    <source>
        <dbReference type="ARBA" id="ARBA00010185"/>
    </source>
</evidence>
<comment type="caution">
    <text evidence="14">The sequence shown here is derived from an EMBL/GenBank/DDBJ whole genome shotgun (WGS) entry which is preliminary data.</text>
</comment>
<keyword evidence="3" id="KW-1003">Cell membrane</keyword>
<evidence type="ECO:0008006" key="15">
    <source>
        <dbReference type="Google" id="ProtNLM"/>
    </source>
</evidence>
<feature type="transmembrane region" description="Helical" evidence="13">
    <location>
        <begin position="260"/>
        <end position="280"/>
    </location>
</feature>
<feature type="transmembrane region" description="Helical" evidence="13">
    <location>
        <begin position="116"/>
        <end position="139"/>
    </location>
</feature>
<evidence type="ECO:0000256" key="7">
    <source>
        <dbReference type="ARBA" id="ARBA00022695"/>
    </source>
</evidence>
<evidence type="ECO:0000256" key="8">
    <source>
        <dbReference type="ARBA" id="ARBA00022989"/>
    </source>
</evidence>
<dbReference type="AlphaFoldDB" id="A0A644X023"/>
<evidence type="ECO:0000313" key="14">
    <source>
        <dbReference type="EMBL" id="MPM09472.1"/>
    </source>
</evidence>
<dbReference type="PANTHER" id="PTHR46382:SF1">
    <property type="entry name" value="PHOSPHATIDATE CYTIDYLYLTRANSFERASE"/>
    <property type="match status" value="1"/>
</dbReference>
<proteinExistence type="inferred from homology"/>
<evidence type="ECO:0000256" key="5">
    <source>
        <dbReference type="ARBA" id="ARBA00022679"/>
    </source>
</evidence>
<dbReference type="GO" id="GO:0005886">
    <property type="term" value="C:plasma membrane"/>
    <property type="evidence" value="ECO:0007669"/>
    <property type="project" value="UniProtKB-SubCell"/>
</dbReference>